<dbReference type="AlphaFoldDB" id="V9WB96"/>
<reference evidence="1 2" key="1">
    <citation type="journal article" date="2014" name="PLoS ONE">
        <title>How to Kill the Honey Bee Larva: Genomic Potential and Virulence Mechanisms of Paenibacillus larvae.</title>
        <authorList>
            <person name="Djukic M."/>
            <person name="Brzuszkiewicz E."/>
            <person name="Funfhaus A."/>
            <person name="Voss J."/>
            <person name="Gollnow K."/>
            <person name="Poppinga L."/>
            <person name="Liesegang H."/>
            <person name="Garcia-Gonzalez E."/>
            <person name="Genersch E."/>
            <person name="Daniel R."/>
        </authorList>
    </citation>
    <scope>NUCLEOTIDE SEQUENCE [LARGE SCALE GENOMIC DNA]</scope>
    <source>
        <strain evidence="1 2">DSM 25430</strain>
    </source>
</reference>
<dbReference type="PATRIC" id="fig|697284.3.peg.3235"/>
<dbReference type="HOGENOM" id="CLU_603882_0_0_9"/>
<organism evidence="1 2">
    <name type="scientific">Paenibacillus larvae subsp. larvae DSM 25430</name>
    <dbReference type="NCBI Taxonomy" id="697284"/>
    <lineage>
        <taxon>Bacteria</taxon>
        <taxon>Bacillati</taxon>
        <taxon>Bacillota</taxon>
        <taxon>Bacilli</taxon>
        <taxon>Bacillales</taxon>
        <taxon>Paenibacillaceae</taxon>
        <taxon>Paenibacillus</taxon>
    </lineage>
</organism>
<evidence type="ECO:0000313" key="1">
    <source>
        <dbReference type="EMBL" id="AHD07154.1"/>
    </source>
</evidence>
<evidence type="ECO:0000313" key="2">
    <source>
        <dbReference type="Proteomes" id="UP000029431"/>
    </source>
</evidence>
<name>V9WB96_9BACL</name>
<sequence length="477" mass="53916">MEFLMTTTPVSAVTHSAAERKQHALCGPSIQVDPGFPYYQGRTPASIAEEIRVNGYRSVHYFVTNENNVNRELIEAFHNAGLAVWALVLGNGSYSVTGFPEDWPAWQMKLLKERPNDGFYLFSPFSEKYVAWKKQALAHLIESFPFDGIEVAEPYFPEWNGIESGNYGDVGPLAEAAFSKFYGLPMPNFADPKHAYYYKKQPDLYGKWQTFRVDAVNNFLNELINGRGGVREARPGLLVATCSLAIDAGPGSVSLLREYQGMDAAKMISAVHPDIHVLQTHWPDWGKPESVLPGNYPLKYQPFVEQIRSRHPSLPLGIQADIGSGIQMTKSRTWLNTFIQTTQQIGYSTWTAYEYHLGGYIYEEVPIAKEAKWTDSHTIRVTFHKRIKEVSAKQPNSFVIGHQGKSFPVPPNQIRVDGNCVYLKTRQLLKGNIYLTIRNVQDTPELWLYHKDQMANTILPDTRIPVEPYSSGNTPLH</sequence>
<dbReference type="EMBL" id="CP003355">
    <property type="protein sequence ID" value="AHD07154.1"/>
    <property type="molecule type" value="Genomic_DNA"/>
</dbReference>
<dbReference type="Proteomes" id="UP000029431">
    <property type="component" value="Chromosome"/>
</dbReference>
<evidence type="ECO:0008006" key="3">
    <source>
        <dbReference type="Google" id="ProtNLM"/>
    </source>
</evidence>
<protein>
    <recommendedName>
        <fullName evidence="3">N-acyl-D-glucosamine 2-epimerase</fullName>
    </recommendedName>
</protein>
<dbReference type="Gene3D" id="3.20.20.80">
    <property type="entry name" value="Glycosidases"/>
    <property type="match status" value="1"/>
</dbReference>
<keyword evidence="2" id="KW-1185">Reference proteome</keyword>
<dbReference type="KEGG" id="plv:ERIC2_c34190"/>
<accession>V9WB96</accession>
<proteinExistence type="predicted"/>
<dbReference type="eggNOG" id="COG1649">
    <property type="taxonomic scope" value="Bacteria"/>
</dbReference>
<gene>
    <name evidence="1" type="ORF">ERIC2_c34190</name>
</gene>